<dbReference type="PANTHER" id="PTHR42957:SF1">
    <property type="entry name" value="HELICASE MJ1565-RELATED"/>
    <property type="match status" value="1"/>
</dbReference>
<dbReference type="PANTHER" id="PTHR42957">
    <property type="entry name" value="HELICASE MJ1565-RELATED"/>
    <property type="match status" value="1"/>
</dbReference>
<dbReference type="KEGG" id="tcs:IMZ38_01920"/>
<dbReference type="GeneID" id="59454136"/>
<evidence type="ECO:0000256" key="3">
    <source>
        <dbReference type="ARBA" id="ARBA00048954"/>
    </source>
</evidence>
<feature type="transmembrane region" description="Helical" evidence="5">
    <location>
        <begin position="6"/>
        <end position="23"/>
    </location>
</feature>
<dbReference type="InterPro" id="IPR002789">
    <property type="entry name" value="HerA_central"/>
</dbReference>
<evidence type="ECO:0000256" key="5">
    <source>
        <dbReference type="SAM" id="Phobius"/>
    </source>
</evidence>
<dbReference type="Pfam" id="PF01935">
    <property type="entry name" value="DUF87"/>
    <property type="match status" value="1"/>
</dbReference>
<keyword evidence="5" id="KW-1133">Transmembrane helix</keyword>
<gene>
    <name evidence="7" type="ORF">IMZ38_01920</name>
</gene>
<comment type="similarity">
    <text evidence="1">Belongs to the HerA family.</text>
</comment>
<evidence type="ECO:0000256" key="1">
    <source>
        <dbReference type="ARBA" id="ARBA00007816"/>
    </source>
</evidence>
<dbReference type="Gene3D" id="3.40.50.300">
    <property type="entry name" value="P-loop containing nucleotide triphosphate hydrolases"/>
    <property type="match status" value="2"/>
</dbReference>
<evidence type="ECO:0000313" key="7">
    <source>
        <dbReference type="EMBL" id="QOR94715.1"/>
    </source>
</evidence>
<feature type="domain" description="AAA+ ATPase" evidence="6">
    <location>
        <begin position="275"/>
        <end position="544"/>
    </location>
</feature>
<dbReference type="GO" id="GO:0043138">
    <property type="term" value="F:3'-5' DNA helicase activity"/>
    <property type="evidence" value="ECO:0007669"/>
    <property type="project" value="UniProtKB-EC"/>
</dbReference>
<keyword evidence="5" id="KW-0812">Transmembrane</keyword>
<dbReference type="AlphaFoldDB" id="A0A7M1UR32"/>
<keyword evidence="7" id="KW-0547">Nucleotide-binding</keyword>
<proteinExistence type="inferred from homology"/>
<keyword evidence="7" id="KW-0067">ATP-binding</keyword>
<evidence type="ECO:0000313" key="8">
    <source>
        <dbReference type="Proteomes" id="UP000593766"/>
    </source>
</evidence>
<dbReference type="InterPro" id="IPR027417">
    <property type="entry name" value="P-loop_NTPase"/>
</dbReference>
<dbReference type="OrthoDB" id="107033at2157"/>
<comment type="catalytic activity">
    <reaction evidence="3">
        <text>ATP + H2O = ADP + phosphate + H(+)</text>
        <dbReference type="Rhea" id="RHEA:13065"/>
        <dbReference type="ChEBI" id="CHEBI:15377"/>
        <dbReference type="ChEBI" id="CHEBI:15378"/>
        <dbReference type="ChEBI" id="CHEBI:30616"/>
        <dbReference type="ChEBI" id="CHEBI:43474"/>
        <dbReference type="ChEBI" id="CHEBI:456216"/>
        <dbReference type="EC" id="5.6.2.3"/>
    </reaction>
</comment>
<dbReference type="GO" id="GO:0043139">
    <property type="term" value="F:5'-3' DNA helicase activity"/>
    <property type="evidence" value="ECO:0007669"/>
    <property type="project" value="UniProtKB-EC"/>
</dbReference>
<dbReference type="InterPro" id="IPR008571">
    <property type="entry name" value="HerA-like"/>
</dbReference>
<dbReference type="InterPro" id="IPR003593">
    <property type="entry name" value="AAA+_ATPase"/>
</dbReference>
<comment type="catalytic activity">
    <reaction evidence="4">
        <text>ATP + H2O = ADP + phosphate + H(+)</text>
        <dbReference type="Rhea" id="RHEA:13065"/>
        <dbReference type="ChEBI" id="CHEBI:15377"/>
        <dbReference type="ChEBI" id="CHEBI:15378"/>
        <dbReference type="ChEBI" id="CHEBI:30616"/>
        <dbReference type="ChEBI" id="CHEBI:43474"/>
        <dbReference type="ChEBI" id="CHEBI:456216"/>
        <dbReference type="EC" id="5.6.2.4"/>
    </reaction>
</comment>
<reference evidence="7 8" key="1">
    <citation type="submission" date="2020-10" db="EMBL/GenBank/DDBJ databases">
        <title>Complete genome sequence of Thermosphaera aggregans strain 3507.</title>
        <authorList>
            <person name="Zayulina K.S."/>
            <person name="Elcheninov A.G."/>
            <person name="Toshchakov S.V."/>
            <person name="Kublanov I.V."/>
            <person name="Kochetkova T.V."/>
        </authorList>
    </citation>
    <scope>NUCLEOTIDE SEQUENCE [LARGE SCALE GENOMIC DNA]</scope>
    <source>
        <strain evidence="7 8">3507</strain>
    </source>
</reference>
<feature type="transmembrane region" description="Helical" evidence="5">
    <location>
        <begin position="76"/>
        <end position="94"/>
    </location>
</feature>
<evidence type="ECO:0000256" key="4">
    <source>
        <dbReference type="ARBA" id="ARBA00048988"/>
    </source>
</evidence>
<evidence type="ECO:0000256" key="2">
    <source>
        <dbReference type="ARBA" id="ARBA00034617"/>
    </source>
</evidence>
<dbReference type="RefSeq" id="WP_193436512.1">
    <property type="nucleotide sequence ID" value="NZ_CP063144.1"/>
</dbReference>
<dbReference type="EMBL" id="CP063144">
    <property type="protein sequence ID" value="QOR94715.1"/>
    <property type="molecule type" value="Genomic_DNA"/>
</dbReference>
<dbReference type="SUPFAM" id="SSF52540">
    <property type="entry name" value="P-loop containing nucleoside triphosphate hydrolases"/>
    <property type="match status" value="1"/>
</dbReference>
<dbReference type="SMART" id="SM00382">
    <property type="entry name" value="AAA"/>
    <property type="match status" value="1"/>
</dbReference>
<feature type="transmembrane region" description="Helical" evidence="5">
    <location>
        <begin position="156"/>
        <end position="176"/>
    </location>
</feature>
<feature type="transmembrane region" description="Helical" evidence="5">
    <location>
        <begin position="183"/>
        <end position="202"/>
    </location>
</feature>
<feature type="transmembrane region" description="Helical" evidence="5">
    <location>
        <begin position="128"/>
        <end position="150"/>
    </location>
</feature>
<dbReference type="GO" id="GO:0005524">
    <property type="term" value="F:ATP binding"/>
    <property type="evidence" value="ECO:0007669"/>
    <property type="project" value="UniProtKB-KW"/>
</dbReference>
<dbReference type="Proteomes" id="UP000593766">
    <property type="component" value="Chromosome"/>
</dbReference>
<protein>
    <submittedName>
        <fullName evidence="7">ATP-binding protein</fullName>
    </submittedName>
</protein>
<comment type="catalytic activity">
    <reaction evidence="2">
        <text>Couples ATP hydrolysis with the unwinding of duplex DNA by translocating in the 3'-5' direction.</text>
        <dbReference type="EC" id="5.6.2.4"/>
    </reaction>
</comment>
<evidence type="ECO:0000259" key="6">
    <source>
        <dbReference type="SMART" id="SM00382"/>
    </source>
</evidence>
<dbReference type="CDD" id="cd01983">
    <property type="entry name" value="SIMIBI"/>
    <property type="match status" value="1"/>
</dbReference>
<organism evidence="7 8">
    <name type="scientific">Thermosphaera chiliense</name>
    <dbReference type="NCBI Taxonomy" id="3402707"/>
    <lineage>
        <taxon>Archaea</taxon>
        <taxon>Thermoproteota</taxon>
        <taxon>Thermoprotei</taxon>
        <taxon>Desulfurococcales</taxon>
        <taxon>Desulfurococcaceae</taxon>
        <taxon>Thermosphaera</taxon>
    </lineage>
</organism>
<name>A0A7M1UR32_9CREN</name>
<keyword evidence="8" id="KW-1185">Reference proteome</keyword>
<accession>A0A7M1UR32</accession>
<feature type="transmembrane region" description="Helical" evidence="5">
    <location>
        <begin position="35"/>
        <end position="56"/>
    </location>
</feature>
<sequence length="600" mass="65805">MNTRLAYALILANTLFPIILELASTANPLRFYASLARILVLATYFTILLLASRRVYATVLNTFLLSLLTYDGFKTPLELFYAIPLSIAILYFSWSKRLVVLSLRREAEDFRSLLALIKGVRRHGSAGLAPLFLSSASVSLSLVAVVYYILGASVTPLMIIACLPFSMVTGFSLLLTEYSPRRTVELGLASGLSTLALIPLVLEASHQAGGEEVVLAGSKPSAMSLNLGRALAQLEHGLPVDEYKGFPQNWVSRNQPCWYWRRVRGDINLPLQSMINTHVVIAGASGTGKSLLARKLSREFSRMGKTVLIIDPHGEYKPEDAGLAEARIVDASEIFLNPLELGGLSPLEKSKEFSQTLATLFGLGPLQRIALEELLVKAYLEKGIDVNDPSTWGLPPPSLQDLEKACAEHLDPPEEFARICPYVKMLARYFPKQSPVPLASLLDKPVILRLNNVASDFSRAILVETLLYSILSAMYGRRLGDLVIVVDEVRAVLPGGVGDRILSRLFSESRKFGISLVVISQDVKSIPRILLSNAGLKIFFNINEPESLEYAVKSVAGVSTSDKEMAVSTALMNLKTMEYLVDIAGLNKVFIAKNPVSTHR</sequence>
<keyword evidence="5" id="KW-0472">Membrane</keyword>